<feature type="transmembrane region" description="Helical" evidence="1">
    <location>
        <begin position="21"/>
        <end position="41"/>
    </location>
</feature>
<keyword evidence="1" id="KW-1133">Transmembrane helix</keyword>
<protein>
    <submittedName>
        <fullName evidence="2">Acyltransferase</fullName>
    </submittedName>
</protein>
<feature type="transmembrane region" description="Helical" evidence="1">
    <location>
        <begin position="132"/>
        <end position="150"/>
    </location>
</feature>
<comment type="caution">
    <text evidence="2">The sequence shown here is derived from an EMBL/GenBank/DDBJ whole genome shotgun (WGS) entry which is preliminary data.</text>
</comment>
<name>A0AAV7ZPQ7_9EUKA</name>
<gene>
    <name evidence="2" type="ORF">M0812_01539</name>
</gene>
<dbReference type="EMBL" id="JANTQA010000024">
    <property type="protein sequence ID" value="KAJ3443076.1"/>
    <property type="molecule type" value="Genomic_DNA"/>
</dbReference>
<feature type="transmembrane region" description="Helical" evidence="1">
    <location>
        <begin position="178"/>
        <end position="198"/>
    </location>
</feature>
<dbReference type="GO" id="GO:0016746">
    <property type="term" value="F:acyltransferase activity"/>
    <property type="evidence" value="ECO:0007669"/>
    <property type="project" value="UniProtKB-KW"/>
</dbReference>
<proteinExistence type="predicted"/>
<reference evidence="2" key="1">
    <citation type="submission" date="2022-08" db="EMBL/GenBank/DDBJ databases">
        <title>Novel sulphate-reducing endosymbionts in the free-living metamonad Anaeramoeba.</title>
        <authorList>
            <person name="Jerlstrom-Hultqvist J."/>
            <person name="Cepicka I."/>
            <person name="Gallot-Lavallee L."/>
            <person name="Salas-Leiva D."/>
            <person name="Curtis B.A."/>
            <person name="Zahonova K."/>
            <person name="Pipaliya S."/>
            <person name="Dacks J."/>
            <person name="Roger A.J."/>
        </authorList>
    </citation>
    <scope>NUCLEOTIDE SEQUENCE</scope>
    <source>
        <strain evidence="2">Busselton2</strain>
    </source>
</reference>
<evidence type="ECO:0000313" key="3">
    <source>
        <dbReference type="Proteomes" id="UP001146793"/>
    </source>
</evidence>
<keyword evidence="2" id="KW-0012">Acyltransferase</keyword>
<accession>A0AAV7ZPQ7</accession>
<keyword evidence="1" id="KW-0812">Transmembrane</keyword>
<dbReference type="PANTHER" id="PTHR11161:SF72">
    <property type="entry name" value="FI21449P1"/>
    <property type="match status" value="1"/>
</dbReference>
<dbReference type="PANTHER" id="PTHR11161">
    <property type="entry name" value="O-ACYLTRANSFERASE"/>
    <property type="match status" value="1"/>
</dbReference>
<evidence type="ECO:0000313" key="2">
    <source>
        <dbReference type="EMBL" id="KAJ3443076.1"/>
    </source>
</evidence>
<keyword evidence="1" id="KW-0472">Membrane</keyword>
<dbReference type="Proteomes" id="UP001146793">
    <property type="component" value="Unassembled WGS sequence"/>
</dbReference>
<feature type="transmembrane region" description="Helical" evidence="1">
    <location>
        <begin position="250"/>
        <end position="273"/>
    </location>
</feature>
<feature type="transmembrane region" description="Helical" evidence="1">
    <location>
        <begin position="91"/>
        <end position="112"/>
    </location>
</feature>
<sequence length="304" mass="35530">MKALMILLYVRTFIKRYKNEFKILVKLIIGSLSLCFVVFAITPNLHRYQNLTKLINKKNVHFLKYNQETGSFDIDFGDDANAEQEAILHGISSYFGFQLRFPVFILGCLVAYFQYRTQLVKKLKQSFGQRSFYLLFGIILFLLFFIIRITECIPDTIIGYEDNRLINILITTTGYFRFIHSIGFAIIFFYILNHIGLFGTILSKFLSLKIWIPLSNLSYSLYIMHVISLFGPIIQLIKTIQEPPTRLKRALMLIPQCLIGAYLVAFIVHLLIIKPFMNLAPKKVKFKQYRLADERKPSKEKKEH</sequence>
<dbReference type="InterPro" id="IPR052728">
    <property type="entry name" value="O2_lipid_transport_reg"/>
</dbReference>
<keyword evidence="2" id="KW-0808">Transferase</keyword>
<organism evidence="2 3">
    <name type="scientific">Anaeramoeba flamelloides</name>
    <dbReference type="NCBI Taxonomy" id="1746091"/>
    <lineage>
        <taxon>Eukaryota</taxon>
        <taxon>Metamonada</taxon>
        <taxon>Anaeramoebidae</taxon>
        <taxon>Anaeramoeba</taxon>
    </lineage>
</organism>
<evidence type="ECO:0000256" key="1">
    <source>
        <dbReference type="SAM" id="Phobius"/>
    </source>
</evidence>
<feature type="transmembrane region" description="Helical" evidence="1">
    <location>
        <begin position="219"/>
        <end position="238"/>
    </location>
</feature>
<dbReference type="AlphaFoldDB" id="A0AAV7ZPQ7"/>